<name>L8WLG0_THACA</name>
<protein>
    <submittedName>
        <fullName evidence="1">Uncharacterized protein</fullName>
    </submittedName>
</protein>
<comment type="caution">
    <text evidence="1">The sequence shown here is derived from an EMBL/GenBank/DDBJ whole genome shotgun (WGS) entry which is preliminary data.</text>
</comment>
<dbReference type="AlphaFoldDB" id="L8WLG0"/>
<organism evidence="1 2">
    <name type="scientific">Thanatephorus cucumeris (strain AG1-IA)</name>
    <name type="common">Rice sheath blight fungus</name>
    <name type="synonym">Rhizoctonia solani</name>
    <dbReference type="NCBI Taxonomy" id="983506"/>
    <lineage>
        <taxon>Eukaryota</taxon>
        <taxon>Fungi</taxon>
        <taxon>Dikarya</taxon>
        <taxon>Basidiomycota</taxon>
        <taxon>Agaricomycotina</taxon>
        <taxon>Agaricomycetes</taxon>
        <taxon>Cantharellales</taxon>
        <taxon>Ceratobasidiaceae</taxon>
        <taxon>Rhizoctonia</taxon>
        <taxon>Rhizoctonia solani AG-1</taxon>
    </lineage>
</organism>
<keyword evidence="2" id="KW-1185">Reference proteome</keyword>
<dbReference type="EMBL" id="AFRT01002546">
    <property type="protein sequence ID" value="ELU37597.1"/>
    <property type="molecule type" value="Genomic_DNA"/>
</dbReference>
<gene>
    <name evidence="1" type="ORF">AG1IA_08376</name>
</gene>
<evidence type="ECO:0000313" key="2">
    <source>
        <dbReference type="Proteomes" id="UP000011668"/>
    </source>
</evidence>
<accession>L8WLG0</accession>
<reference evidence="1 2" key="1">
    <citation type="journal article" date="2013" name="Nat. Commun.">
        <title>The evolution and pathogenic mechanisms of the rice sheath blight pathogen.</title>
        <authorList>
            <person name="Zheng A."/>
            <person name="Lin R."/>
            <person name="Xu L."/>
            <person name="Qin P."/>
            <person name="Tang C."/>
            <person name="Ai P."/>
            <person name="Zhang D."/>
            <person name="Liu Y."/>
            <person name="Sun Z."/>
            <person name="Feng H."/>
            <person name="Wang Y."/>
            <person name="Chen Y."/>
            <person name="Liang X."/>
            <person name="Fu R."/>
            <person name="Li Q."/>
            <person name="Zhang J."/>
            <person name="Yu X."/>
            <person name="Xie Z."/>
            <person name="Ding L."/>
            <person name="Guan P."/>
            <person name="Tang J."/>
            <person name="Liang Y."/>
            <person name="Wang S."/>
            <person name="Deng Q."/>
            <person name="Li S."/>
            <person name="Zhu J."/>
            <person name="Wang L."/>
            <person name="Liu H."/>
            <person name="Li P."/>
        </authorList>
    </citation>
    <scope>NUCLEOTIDE SEQUENCE [LARGE SCALE GENOMIC DNA]</scope>
    <source>
        <strain evidence="2">AG-1 IA</strain>
    </source>
</reference>
<dbReference type="HOGENOM" id="CLU_2689517_0_0_1"/>
<proteinExistence type="predicted"/>
<dbReference type="STRING" id="983506.L8WLG0"/>
<sequence>MLSIATRYPNGCVHLTEVTTGIYAHRLYGWWNGWLCTETSRKRPYEILCQSVIKKTETRAWIKRAWKERRLYKY</sequence>
<evidence type="ECO:0000313" key="1">
    <source>
        <dbReference type="EMBL" id="ELU37597.1"/>
    </source>
</evidence>
<dbReference type="Proteomes" id="UP000011668">
    <property type="component" value="Unassembled WGS sequence"/>
</dbReference>